<proteinExistence type="predicted"/>
<name>A0A0C2W074_9BACL</name>
<comment type="caution">
    <text evidence="2">The sequence shown here is derived from an EMBL/GenBank/DDBJ whole genome shotgun (WGS) entry which is preliminary data.</text>
</comment>
<dbReference type="AlphaFoldDB" id="A0A0C2W074"/>
<feature type="domain" description="N-acetyltransferase" evidence="1">
    <location>
        <begin position="2"/>
        <end position="160"/>
    </location>
</feature>
<dbReference type="Gene3D" id="3.40.630.30">
    <property type="match status" value="1"/>
</dbReference>
<evidence type="ECO:0000259" key="1">
    <source>
        <dbReference type="PROSITE" id="PS51186"/>
    </source>
</evidence>
<dbReference type="RefSeq" id="WP_041086810.1">
    <property type="nucleotide sequence ID" value="NZ_JXRP01000009.1"/>
</dbReference>
<dbReference type="PANTHER" id="PTHR43328">
    <property type="entry name" value="ACETYLTRANSFERASE-RELATED"/>
    <property type="match status" value="1"/>
</dbReference>
<gene>
    <name evidence="2" type="ORF">KP78_10460</name>
</gene>
<dbReference type="Proteomes" id="UP000031938">
    <property type="component" value="Unassembled WGS sequence"/>
</dbReference>
<dbReference type="PANTHER" id="PTHR43328:SF1">
    <property type="entry name" value="N-ACETYLTRANSFERASE DOMAIN-CONTAINING PROTEIN"/>
    <property type="match status" value="1"/>
</dbReference>
<protein>
    <recommendedName>
        <fullName evidence="1">N-acetyltransferase domain-containing protein</fullName>
    </recommendedName>
</protein>
<evidence type="ECO:0000313" key="3">
    <source>
        <dbReference type="Proteomes" id="UP000031938"/>
    </source>
</evidence>
<dbReference type="GO" id="GO:0016747">
    <property type="term" value="F:acyltransferase activity, transferring groups other than amino-acyl groups"/>
    <property type="evidence" value="ECO:0007669"/>
    <property type="project" value="InterPro"/>
</dbReference>
<sequence length="160" mass="18069">MINLKKYNGELHRKSVENFMLPPEQAAFTAHPKEALEACKIDPARLPMVVESNEGAVGFFVLHKGDGPRPYTKDPNAILLRAFSIDYHEQGKGYATMAMQEVVEFVRSNDPAVSRIVLGVNLQNKHAQRVYEKAGFIDTGEQYIGKHGPQHIFSYRLKKE</sequence>
<dbReference type="PROSITE" id="PS51186">
    <property type="entry name" value="GNAT"/>
    <property type="match status" value="1"/>
</dbReference>
<reference evidence="2 3" key="1">
    <citation type="submission" date="2015-01" db="EMBL/GenBank/DDBJ databases">
        <title>Genome sequencing of Jeotgalibacillus soli.</title>
        <authorList>
            <person name="Goh K.M."/>
            <person name="Chan K.-G."/>
            <person name="Yaakop A.S."/>
            <person name="Ee R."/>
            <person name="Gan H.M."/>
            <person name="Chan C.S."/>
        </authorList>
    </citation>
    <scope>NUCLEOTIDE SEQUENCE [LARGE SCALE GENOMIC DNA]</scope>
    <source>
        <strain evidence="2 3">P9</strain>
    </source>
</reference>
<dbReference type="SUPFAM" id="SSF55729">
    <property type="entry name" value="Acyl-CoA N-acyltransferases (Nat)"/>
    <property type="match status" value="1"/>
</dbReference>
<dbReference type="PATRIC" id="fig|889306.3.peg.1051"/>
<organism evidence="2 3">
    <name type="scientific">Jeotgalibacillus soli</name>
    <dbReference type="NCBI Taxonomy" id="889306"/>
    <lineage>
        <taxon>Bacteria</taxon>
        <taxon>Bacillati</taxon>
        <taxon>Bacillota</taxon>
        <taxon>Bacilli</taxon>
        <taxon>Bacillales</taxon>
        <taxon>Caryophanaceae</taxon>
        <taxon>Jeotgalibacillus</taxon>
    </lineage>
</organism>
<dbReference type="EMBL" id="JXRP01000009">
    <property type="protein sequence ID" value="KIL49578.1"/>
    <property type="molecule type" value="Genomic_DNA"/>
</dbReference>
<dbReference type="InterPro" id="IPR000182">
    <property type="entry name" value="GNAT_dom"/>
</dbReference>
<dbReference type="InterPro" id="IPR016181">
    <property type="entry name" value="Acyl_CoA_acyltransferase"/>
</dbReference>
<dbReference type="Pfam" id="PF00583">
    <property type="entry name" value="Acetyltransf_1"/>
    <property type="match status" value="1"/>
</dbReference>
<dbReference type="OrthoDB" id="66776at2"/>
<dbReference type="CDD" id="cd04301">
    <property type="entry name" value="NAT_SF"/>
    <property type="match status" value="1"/>
</dbReference>
<dbReference type="STRING" id="889306.KP78_10460"/>
<keyword evidence="3" id="KW-1185">Reference proteome</keyword>
<evidence type="ECO:0000313" key="2">
    <source>
        <dbReference type="EMBL" id="KIL49578.1"/>
    </source>
</evidence>
<accession>A0A0C2W074</accession>